<organism evidence="4 5">
    <name type="scientific">Cirrhinus molitorella</name>
    <name type="common">mud carp</name>
    <dbReference type="NCBI Taxonomy" id="172907"/>
    <lineage>
        <taxon>Eukaryota</taxon>
        <taxon>Metazoa</taxon>
        <taxon>Chordata</taxon>
        <taxon>Craniata</taxon>
        <taxon>Vertebrata</taxon>
        <taxon>Euteleostomi</taxon>
        <taxon>Actinopterygii</taxon>
        <taxon>Neopterygii</taxon>
        <taxon>Teleostei</taxon>
        <taxon>Ostariophysi</taxon>
        <taxon>Cypriniformes</taxon>
        <taxon>Cyprinidae</taxon>
        <taxon>Labeoninae</taxon>
        <taxon>Labeonini</taxon>
        <taxon>Cirrhinus</taxon>
    </lineage>
</organism>
<sequence>MQIKKLSNIETLMTGLGSSLSSFASKQEENLQKLEHQQDVSHTEVKSLMDSLGFALSALRDKLTTDSLMTSIVFLQSIPRTQRILNLLTPGCSEPDWIPFRNSCYLFSQNTMNWTNAKDYCEEKGAMLLKIEDGSEEEWKFVSNFAKPHDYWIGLTDQNTGQWRWTDDTPYTINEEHWRPGQPDDWTEHNLGEGGEDCGQIAFDGMLNDAHCSAKMKYICEEMRN</sequence>
<accession>A0ABR3N9L9</accession>
<evidence type="ECO:0000313" key="5">
    <source>
        <dbReference type="Proteomes" id="UP001558613"/>
    </source>
</evidence>
<dbReference type="InterPro" id="IPR050111">
    <property type="entry name" value="C-type_lectin/snaclec_domain"/>
</dbReference>
<name>A0ABR3N9L9_9TELE</name>
<feature type="domain" description="C-type lectin" evidence="3">
    <location>
        <begin position="100"/>
        <end position="221"/>
    </location>
</feature>
<dbReference type="Gene3D" id="3.10.100.10">
    <property type="entry name" value="Mannose-Binding Protein A, subunit A"/>
    <property type="match status" value="1"/>
</dbReference>
<dbReference type="Proteomes" id="UP001558613">
    <property type="component" value="Unassembled WGS sequence"/>
</dbReference>
<evidence type="ECO:0000256" key="2">
    <source>
        <dbReference type="ARBA" id="ARBA00023157"/>
    </source>
</evidence>
<dbReference type="PANTHER" id="PTHR22803">
    <property type="entry name" value="MANNOSE, PHOSPHOLIPASE, LECTIN RECEPTOR RELATED"/>
    <property type="match status" value="1"/>
</dbReference>
<dbReference type="SUPFAM" id="SSF56436">
    <property type="entry name" value="C-type lectin-like"/>
    <property type="match status" value="1"/>
</dbReference>
<keyword evidence="5" id="KW-1185">Reference proteome</keyword>
<dbReference type="SMART" id="SM00034">
    <property type="entry name" value="CLECT"/>
    <property type="match status" value="1"/>
</dbReference>
<dbReference type="PROSITE" id="PS00615">
    <property type="entry name" value="C_TYPE_LECTIN_1"/>
    <property type="match status" value="1"/>
</dbReference>
<evidence type="ECO:0000313" key="4">
    <source>
        <dbReference type="EMBL" id="KAL1273629.1"/>
    </source>
</evidence>
<evidence type="ECO:0000256" key="1">
    <source>
        <dbReference type="ARBA" id="ARBA00022734"/>
    </source>
</evidence>
<keyword evidence="1" id="KW-0430">Lectin</keyword>
<dbReference type="InterPro" id="IPR018378">
    <property type="entry name" value="C-type_lectin_CS"/>
</dbReference>
<proteinExistence type="predicted"/>
<reference evidence="4 5" key="1">
    <citation type="submission" date="2023-09" db="EMBL/GenBank/DDBJ databases">
        <authorList>
            <person name="Wang M."/>
        </authorList>
    </citation>
    <scope>NUCLEOTIDE SEQUENCE [LARGE SCALE GENOMIC DNA]</scope>
    <source>
        <strain evidence="4">GT-2023</strain>
        <tissue evidence="4">Liver</tissue>
    </source>
</reference>
<protein>
    <recommendedName>
        <fullName evidence="3">C-type lectin domain-containing protein</fullName>
    </recommendedName>
</protein>
<dbReference type="InterPro" id="IPR033989">
    <property type="entry name" value="CD209-like_CTLD"/>
</dbReference>
<dbReference type="InterPro" id="IPR016187">
    <property type="entry name" value="CTDL_fold"/>
</dbReference>
<gene>
    <name evidence="4" type="ORF">QQF64_026443</name>
</gene>
<dbReference type="Pfam" id="PF00059">
    <property type="entry name" value="Lectin_C"/>
    <property type="match status" value="1"/>
</dbReference>
<dbReference type="PROSITE" id="PS50041">
    <property type="entry name" value="C_TYPE_LECTIN_2"/>
    <property type="match status" value="1"/>
</dbReference>
<dbReference type="InterPro" id="IPR001304">
    <property type="entry name" value="C-type_lectin-like"/>
</dbReference>
<dbReference type="EMBL" id="JAYMGO010000005">
    <property type="protein sequence ID" value="KAL1273629.1"/>
    <property type="molecule type" value="Genomic_DNA"/>
</dbReference>
<evidence type="ECO:0000259" key="3">
    <source>
        <dbReference type="PROSITE" id="PS50041"/>
    </source>
</evidence>
<dbReference type="CDD" id="cd03590">
    <property type="entry name" value="CLECT_DC-SIGN_like"/>
    <property type="match status" value="1"/>
</dbReference>
<comment type="caution">
    <text evidence="4">The sequence shown here is derived from an EMBL/GenBank/DDBJ whole genome shotgun (WGS) entry which is preliminary data.</text>
</comment>
<keyword evidence="2" id="KW-1015">Disulfide bond</keyword>
<dbReference type="InterPro" id="IPR016186">
    <property type="entry name" value="C-type_lectin-like/link_sf"/>
</dbReference>